<dbReference type="AlphaFoldDB" id="A0A8X6R4Z1"/>
<dbReference type="InterPro" id="IPR008042">
    <property type="entry name" value="Retrotrans_Pao"/>
</dbReference>
<keyword evidence="2" id="KW-1185">Reference proteome</keyword>
<dbReference type="EMBL" id="BMAW01037758">
    <property type="protein sequence ID" value="GFU49758.1"/>
    <property type="molecule type" value="Genomic_DNA"/>
</dbReference>
<reference evidence="1" key="1">
    <citation type="submission" date="2020-08" db="EMBL/GenBank/DDBJ databases">
        <title>Multicomponent nature underlies the extraordinary mechanical properties of spider dragline silk.</title>
        <authorList>
            <person name="Kono N."/>
            <person name="Nakamura H."/>
            <person name="Mori M."/>
            <person name="Yoshida Y."/>
            <person name="Ohtoshi R."/>
            <person name="Malay A.D."/>
            <person name="Moran D.A.P."/>
            <person name="Tomita M."/>
            <person name="Numata K."/>
            <person name="Arakawa K."/>
        </authorList>
    </citation>
    <scope>NUCLEOTIDE SEQUENCE</scope>
</reference>
<dbReference type="OrthoDB" id="6431215at2759"/>
<dbReference type="PANTHER" id="PTHR22955:SF77">
    <property type="entry name" value="ASPARTIC PUTATIVE DOMAIN-CONTAINING PROTEIN-RELATED"/>
    <property type="match status" value="1"/>
</dbReference>
<evidence type="ECO:0000313" key="1">
    <source>
        <dbReference type="EMBL" id="GFU49758.1"/>
    </source>
</evidence>
<comment type="caution">
    <text evidence="1">The sequence shown here is derived from an EMBL/GenBank/DDBJ whole genome shotgun (WGS) entry which is preliminary data.</text>
</comment>
<dbReference type="Proteomes" id="UP000887013">
    <property type="component" value="Unassembled WGS sequence"/>
</dbReference>
<accession>A0A8X6R4Z1</accession>
<organism evidence="1 2">
    <name type="scientific">Nephila pilipes</name>
    <name type="common">Giant wood spider</name>
    <name type="synonym">Nephila maculata</name>
    <dbReference type="NCBI Taxonomy" id="299642"/>
    <lineage>
        <taxon>Eukaryota</taxon>
        <taxon>Metazoa</taxon>
        <taxon>Ecdysozoa</taxon>
        <taxon>Arthropoda</taxon>
        <taxon>Chelicerata</taxon>
        <taxon>Arachnida</taxon>
        <taxon>Araneae</taxon>
        <taxon>Araneomorphae</taxon>
        <taxon>Entelegynae</taxon>
        <taxon>Araneoidea</taxon>
        <taxon>Nephilidae</taxon>
        <taxon>Nephila</taxon>
    </lineage>
</organism>
<evidence type="ECO:0000313" key="2">
    <source>
        <dbReference type="Proteomes" id="UP000887013"/>
    </source>
</evidence>
<gene>
    <name evidence="1" type="primary">X975_23942</name>
    <name evidence="1" type="ORF">NPIL_548861</name>
</gene>
<dbReference type="PANTHER" id="PTHR22955">
    <property type="entry name" value="RETROTRANSPOSON"/>
    <property type="match status" value="1"/>
</dbReference>
<proteinExistence type="predicted"/>
<dbReference type="Pfam" id="PF05380">
    <property type="entry name" value="Peptidase_A17"/>
    <property type="match status" value="1"/>
</dbReference>
<protein>
    <submittedName>
        <fullName evidence="1">Uncharacterized protein</fullName>
    </submittedName>
</protein>
<name>A0A8X6R4Z1_NEPPI</name>
<sequence length="186" mass="21747">MYQKLWLLKLDWHCSLPEEWKEKLIKFQAQFKALETVEIPRWLHTTSKLIHLHGFCDASELAYSAVIYCYQLNVNEPQVNIMVAKIKVAPVKQISICRLELLGALLLARLFAAVFMVLPDYSISFRAWTDFSVVLYWLAARPRKWKIFVANRTSEILDIVPYEQWFHVPPKDNPADLASRDVNPEN</sequence>